<accession>E6U8B1</accession>
<comment type="similarity">
    <text evidence="5 14">Belongs to the phosphohexose mutase family.</text>
</comment>
<comment type="pathway">
    <text evidence="3">Glycolipid metabolism; diglucosyl-diacylglycerol biosynthesis.</text>
</comment>
<dbReference type="PROSITE" id="PS00710">
    <property type="entry name" value="PGM_PMM"/>
    <property type="match status" value="1"/>
</dbReference>
<evidence type="ECO:0000256" key="14">
    <source>
        <dbReference type="RuleBase" id="RU004326"/>
    </source>
</evidence>
<keyword evidence="20" id="KW-1185">Reference proteome</keyword>
<evidence type="ECO:0000259" key="18">
    <source>
        <dbReference type="Pfam" id="PF02880"/>
    </source>
</evidence>
<organism evidence="19 20">
    <name type="scientific">Ethanoligenens harbinense (strain DSM 18485 / JCM 12961 / CGMCC 1.5033 / YUAN-3)</name>
    <dbReference type="NCBI Taxonomy" id="663278"/>
    <lineage>
        <taxon>Bacteria</taxon>
        <taxon>Bacillati</taxon>
        <taxon>Bacillota</taxon>
        <taxon>Clostridia</taxon>
        <taxon>Eubacteriales</taxon>
        <taxon>Oscillospiraceae</taxon>
        <taxon>Ethanoligenens</taxon>
    </lineage>
</organism>
<dbReference type="InterPro" id="IPR005841">
    <property type="entry name" value="Alpha-D-phosphohexomutase_SF"/>
</dbReference>
<dbReference type="Pfam" id="PF02880">
    <property type="entry name" value="PGM_PMM_III"/>
    <property type="match status" value="1"/>
</dbReference>
<evidence type="ECO:0000256" key="2">
    <source>
        <dbReference type="ARBA" id="ARBA00001946"/>
    </source>
</evidence>
<keyword evidence="8 14" id="KW-0479">Metal-binding</keyword>
<evidence type="ECO:0000256" key="13">
    <source>
        <dbReference type="ARBA" id="ARBA00041467"/>
    </source>
</evidence>
<dbReference type="PANTHER" id="PTHR45745:SF1">
    <property type="entry name" value="PHOSPHOGLUCOMUTASE 2B-RELATED"/>
    <property type="match status" value="1"/>
</dbReference>
<dbReference type="SUPFAM" id="SSF55957">
    <property type="entry name" value="Phosphoglucomutase, C-terminal domain"/>
    <property type="match status" value="1"/>
</dbReference>
<evidence type="ECO:0000256" key="4">
    <source>
        <dbReference type="ARBA" id="ARBA00005189"/>
    </source>
</evidence>
<dbReference type="EMBL" id="CP002400">
    <property type="protein sequence ID" value="ADU28230.1"/>
    <property type="molecule type" value="Genomic_DNA"/>
</dbReference>
<feature type="domain" description="Alpha-D-phosphohexomutase C-terminal" evidence="15">
    <location>
        <begin position="490"/>
        <end position="560"/>
    </location>
</feature>
<evidence type="ECO:0000256" key="5">
    <source>
        <dbReference type="ARBA" id="ARBA00010231"/>
    </source>
</evidence>
<reference evidence="19 20" key="1">
    <citation type="submission" date="2010-12" db="EMBL/GenBank/DDBJ databases">
        <title>Complete sequence of Ethanoligenens harbinense YUAN-3.</title>
        <authorList>
            <person name="Lucas S."/>
            <person name="Copeland A."/>
            <person name="Lapidus A."/>
            <person name="Cheng J.-F."/>
            <person name="Bruce D."/>
            <person name="Goodwin L."/>
            <person name="Pitluck S."/>
            <person name="Chertkov O."/>
            <person name="Misra M."/>
            <person name="Detter J.C."/>
            <person name="Han C."/>
            <person name="Tapia R."/>
            <person name="Land M."/>
            <person name="Hauser L."/>
            <person name="Jeffries C."/>
            <person name="Kyrpides N."/>
            <person name="Ivanova N."/>
            <person name="Mikhailova N."/>
            <person name="Wang A."/>
            <person name="Mouttaki H."/>
            <person name="He Z."/>
            <person name="Zhou J."/>
            <person name="Hemme C.L."/>
            <person name="Woyke T."/>
        </authorList>
    </citation>
    <scope>NUCLEOTIDE SEQUENCE [LARGE SCALE GENOMIC DNA]</scope>
    <source>
        <strain evidence="20">DSM 18485 / JCM 12961 / CGMCC 1.5033 / YUAN-3</strain>
    </source>
</reference>
<dbReference type="GO" id="GO:0008973">
    <property type="term" value="F:phosphopentomutase activity"/>
    <property type="evidence" value="ECO:0007669"/>
    <property type="project" value="TreeGrafter"/>
</dbReference>
<evidence type="ECO:0000313" key="19">
    <source>
        <dbReference type="EMBL" id="ADU28230.1"/>
    </source>
</evidence>
<proteinExistence type="inferred from homology"/>
<protein>
    <recommendedName>
        <fullName evidence="11">Phosphoglucomutase</fullName>
        <ecNumber evidence="6">5.4.2.2</ecNumber>
    </recommendedName>
    <alternativeName>
        <fullName evidence="13">Alpha-phosphoglucomutase</fullName>
    </alternativeName>
    <alternativeName>
        <fullName evidence="12">Glucose phosphomutase</fullName>
    </alternativeName>
</protein>
<dbReference type="eggNOG" id="COG1109">
    <property type="taxonomic scope" value="Bacteria"/>
</dbReference>
<evidence type="ECO:0000256" key="1">
    <source>
        <dbReference type="ARBA" id="ARBA00000443"/>
    </source>
</evidence>
<dbReference type="GO" id="GO:0005975">
    <property type="term" value="P:carbohydrate metabolic process"/>
    <property type="evidence" value="ECO:0007669"/>
    <property type="project" value="InterPro"/>
</dbReference>
<dbReference type="Proteomes" id="UP000001551">
    <property type="component" value="Chromosome"/>
</dbReference>
<name>E6U8B1_ETHHY</name>
<evidence type="ECO:0000259" key="17">
    <source>
        <dbReference type="Pfam" id="PF02879"/>
    </source>
</evidence>
<dbReference type="GO" id="GO:0000287">
    <property type="term" value="F:magnesium ion binding"/>
    <property type="evidence" value="ECO:0007669"/>
    <property type="project" value="InterPro"/>
</dbReference>
<sequence length="573" mass="62959">MSYTIEYERWLSQTDPATKEELLAAAARPGEVENRFGSMLAFGTAGLRGIMAAGLNRMNVYTVRQATQGLANVIAAEGQEAKDRGVAIAHDCRNHSREFAMETARVLAAAGIRSYVFDELRPTPELSFAIRELNCIAGVNVTASHNPKEYNGYKVYWEDGAQLGPEKAAEVLKQIRENDIFNDVHVADYAAAQAQGLIRTIGAEIDEKFMAHVLEQAACPEAVAAVADTFKIVYTPFHGTGYRLVPEVLRRAGFKHILPVAEQMQPNGDFPTVKSPNPEEKEGFSIAIELAKKENIDLIIGTDPDADRVGIIVRDAAGEYVSLTGNQVGILLTDYIISAKKEKGTLPENGAVVSTIVSTAMINPICAQSGVTLFRVLTGFKFIGEKIKEFEASGAHTFLLGFEESYGYLAGTYARDKDAVVASMLIAEMAAWYKNKGVTLFEALQALYAKYGNYAERTVSIKMEGFNATERMEELMKHLRSETLEEIAGVKVVAERDYLKGTRQVVGKRRSEPTGLPESDVLYYELEDGNTVIVRPSGTEPKVKLYLLVKGESADAANALLDRYEHAMRELLK</sequence>
<dbReference type="InterPro" id="IPR005845">
    <property type="entry name" value="A-D-PHexomutase_a/b/a-II"/>
</dbReference>
<dbReference type="Pfam" id="PF02879">
    <property type="entry name" value="PGM_PMM_II"/>
    <property type="match status" value="1"/>
</dbReference>
<dbReference type="SUPFAM" id="SSF53738">
    <property type="entry name" value="Phosphoglucomutase, first 3 domains"/>
    <property type="match status" value="3"/>
</dbReference>
<dbReference type="RefSeq" id="WP_013486573.1">
    <property type="nucleotide sequence ID" value="NC_014828.1"/>
</dbReference>
<feature type="domain" description="Alpha-D-phosphohexomutase alpha/beta/alpha" evidence="16">
    <location>
        <begin position="41"/>
        <end position="178"/>
    </location>
</feature>
<feature type="domain" description="Alpha-D-phosphohexomutase alpha/beta/alpha" evidence="18">
    <location>
        <begin position="325"/>
        <end position="451"/>
    </location>
</feature>
<dbReference type="AlphaFoldDB" id="E6U8B1"/>
<keyword evidence="10" id="KW-0413">Isomerase</keyword>
<dbReference type="InterPro" id="IPR036900">
    <property type="entry name" value="A-D-PHexomutase_C_sf"/>
</dbReference>
<dbReference type="GO" id="GO:0004614">
    <property type="term" value="F:phosphoglucomutase activity"/>
    <property type="evidence" value="ECO:0007669"/>
    <property type="project" value="UniProtKB-EC"/>
</dbReference>
<comment type="catalytic activity">
    <reaction evidence="1">
        <text>alpha-D-glucose 1-phosphate = alpha-D-glucose 6-phosphate</text>
        <dbReference type="Rhea" id="RHEA:23536"/>
        <dbReference type="ChEBI" id="CHEBI:58225"/>
        <dbReference type="ChEBI" id="CHEBI:58601"/>
        <dbReference type="EC" id="5.4.2.2"/>
    </reaction>
</comment>
<dbReference type="InterPro" id="IPR005846">
    <property type="entry name" value="A-D-PHexomutase_a/b/a-III"/>
</dbReference>
<evidence type="ECO:0000256" key="11">
    <source>
        <dbReference type="ARBA" id="ARBA00039995"/>
    </source>
</evidence>
<dbReference type="Pfam" id="PF02878">
    <property type="entry name" value="PGM_PMM_I"/>
    <property type="match status" value="1"/>
</dbReference>
<evidence type="ECO:0000256" key="10">
    <source>
        <dbReference type="ARBA" id="ARBA00023235"/>
    </source>
</evidence>
<evidence type="ECO:0000259" key="16">
    <source>
        <dbReference type="Pfam" id="PF02878"/>
    </source>
</evidence>
<evidence type="ECO:0000256" key="9">
    <source>
        <dbReference type="ARBA" id="ARBA00022842"/>
    </source>
</evidence>
<dbReference type="InterPro" id="IPR016066">
    <property type="entry name" value="A-D-PHexomutase_CS"/>
</dbReference>
<dbReference type="PRINTS" id="PR00509">
    <property type="entry name" value="PGMPMM"/>
</dbReference>
<evidence type="ECO:0000256" key="12">
    <source>
        <dbReference type="ARBA" id="ARBA00041398"/>
    </source>
</evidence>
<dbReference type="KEGG" id="eha:Ethha_2738"/>
<comment type="cofactor">
    <cofactor evidence="2">
        <name>Mg(2+)</name>
        <dbReference type="ChEBI" id="CHEBI:18420"/>
    </cofactor>
</comment>
<keyword evidence="7" id="KW-0597">Phosphoprotein</keyword>
<comment type="pathway">
    <text evidence="4">Lipid metabolism.</text>
</comment>
<evidence type="ECO:0000256" key="6">
    <source>
        <dbReference type="ARBA" id="ARBA00012728"/>
    </source>
</evidence>
<dbReference type="InterPro" id="IPR005844">
    <property type="entry name" value="A-D-PHexomutase_a/b/a-I"/>
</dbReference>
<dbReference type="PANTHER" id="PTHR45745">
    <property type="entry name" value="PHOSPHOMANNOMUTASE 45A"/>
    <property type="match status" value="1"/>
</dbReference>
<feature type="domain" description="Alpha-D-phosphohexomutase alpha/beta/alpha" evidence="17">
    <location>
        <begin position="208"/>
        <end position="315"/>
    </location>
</feature>
<dbReference type="GO" id="GO:0006166">
    <property type="term" value="P:purine ribonucleoside salvage"/>
    <property type="evidence" value="ECO:0007669"/>
    <property type="project" value="TreeGrafter"/>
</dbReference>
<dbReference type="CDD" id="cd05799">
    <property type="entry name" value="PGM2"/>
    <property type="match status" value="1"/>
</dbReference>
<evidence type="ECO:0000256" key="7">
    <source>
        <dbReference type="ARBA" id="ARBA00022553"/>
    </source>
</evidence>
<evidence type="ECO:0000256" key="8">
    <source>
        <dbReference type="ARBA" id="ARBA00022723"/>
    </source>
</evidence>
<dbReference type="STRING" id="663278.Ethha_2738"/>
<dbReference type="EC" id="5.4.2.2" evidence="6"/>
<evidence type="ECO:0000313" key="20">
    <source>
        <dbReference type="Proteomes" id="UP000001551"/>
    </source>
</evidence>
<dbReference type="InterPro" id="IPR016055">
    <property type="entry name" value="A-D-PHexomutase_a/b/a-I/II/III"/>
</dbReference>
<gene>
    <name evidence="19" type="ordered locus">Ethha_2738</name>
</gene>
<dbReference type="InterPro" id="IPR005843">
    <property type="entry name" value="A-D-PHexomutase_C"/>
</dbReference>
<evidence type="ECO:0000259" key="15">
    <source>
        <dbReference type="Pfam" id="PF00408"/>
    </source>
</evidence>
<dbReference type="HOGENOM" id="CLU_016950_0_0_9"/>
<keyword evidence="9 14" id="KW-0460">Magnesium</keyword>
<evidence type="ECO:0000256" key="3">
    <source>
        <dbReference type="ARBA" id="ARBA00005164"/>
    </source>
</evidence>
<dbReference type="Pfam" id="PF00408">
    <property type="entry name" value="PGM_PMM_IV"/>
    <property type="match status" value="1"/>
</dbReference>
<dbReference type="Gene3D" id="3.40.120.10">
    <property type="entry name" value="Alpha-D-Glucose-1,6-Bisphosphate, subunit A, domain 3"/>
    <property type="match status" value="3"/>
</dbReference>
<dbReference type="Gene3D" id="3.30.310.50">
    <property type="entry name" value="Alpha-D-phosphohexomutase, C-terminal domain"/>
    <property type="match status" value="1"/>
</dbReference>